<dbReference type="CDD" id="cd06421">
    <property type="entry name" value="CESA_CelA_like"/>
    <property type="match status" value="1"/>
</dbReference>
<keyword evidence="5 10" id="KW-0808">Transferase</keyword>
<dbReference type="GO" id="GO:0035438">
    <property type="term" value="F:cyclic-di-GMP binding"/>
    <property type="evidence" value="ECO:0007669"/>
    <property type="project" value="InterPro"/>
</dbReference>
<evidence type="ECO:0000256" key="5">
    <source>
        <dbReference type="ARBA" id="ARBA00022679"/>
    </source>
</evidence>
<evidence type="ECO:0000256" key="3">
    <source>
        <dbReference type="ARBA" id="ARBA00022519"/>
    </source>
</evidence>
<keyword evidence="7" id="KW-1133">Transmembrane helix</keyword>
<dbReference type="Gene3D" id="3.90.550.10">
    <property type="entry name" value="Spore Coat Polysaccharide Biosynthesis Protein SpsA, Chain A"/>
    <property type="match status" value="1"/>
</dbReference>
<dbReference type="GO" id="GO:0012505">
    <property type="term" value="C:endomembrane system"/>
    <property type="evidence" value="ECO:0007669"/>
    <property type="project" value="UniProtKB-SubCell"/>
</dbReference>
<dbReference type="InterPro" id="IPR003919">
    <property type="entry name" value="Cell_synth_A"/>
</dbReference>
<keyword evidence="2" id="KW-1003">Cell membrane</keyword>
<dbReference type="Pfam" id="PF07238">
    <property type="entry name" value="PilZ"/>
    <property type="match status" value="1"/>
</dbReference>
<dbReference type="OrthoDB" id="9766299at2"/>
<feature type="domain" description="PilZ" evidence="9">
    <location>
        <begin position="614"/>
        <end position="707"/>
    </location>
</feature>
<dbReference type="PRINTS" id="PR01439">
    <property type="entry name" value="CELLSNTHASEA"/>
</dbReference>
<dbReference type="InterPro" id="IPR050321">
    <property type="entry name" value="Glycosyltr_2/OpgH_subfam"/>
</dbReference>
<evidence type="ECO:0000313" key="10">
    <source>
        <dbReference type="EMBL" id="RQH27623.1"/>
    </source>
</evidence>
<evidence type="ECO:0000256" key="8">
    <source>
        <dbReference type="ARBA" id="ARBA00023136"/>
    </source>
</evidence>
<keyword evidence="4" id="KW-0328">Glycosyltransferase</keyword>
<dbReference type="GO" id="GO:0016759">
    <property type="term" value="F:cellulose synthase activity"/>
    <property type="evidence" value="ECO:0007669"/>
    <property type="project" value="InterPro"/>
</dbReference>
<dbReference type="GO" id="GO:0005886">
    <property type="term" value="C:plasma membrane"/>
    <property type="evidence" value="ECO:0007669"/>
    <property type="project" value="UniProtKB-SubCell"/>
</dbReference>
<dbReference type="PANTHER" id="PTHR43867">
    <property type="entry name" value="CELLULOSE SYNTHASE CATALYTIC SUBUNIT A [UDP-FORMING]"/>
    <property type="match status" value="1"/>
</dbReference>
<name>A0A3N6PCU0_9CYAN</name>
<evidence type="ECO:0000313" key="11">
    <source>
        <dbReference type="Proteomes" id="UP000269154"/>
    </source>
</evidence>
<dbReference type="AlphaFoldDB" id="A0A3N6PCU0"/>
<keyword evidence="8" id="KW-0472">Membrane</keyword>
<proteinExistence type="predicted"/>
<keyword evidence="3" id="KW-0997">Cell inner membrane</keyword>
<evidence type="ECO:0000256" key="4">
    <source>
        <dbReference type="ARBA" id="ARBA00022676"/>
    </source>
</evidence>
<comment type="subcellular location">
    <subcellularLocation>
        <location evidence="1">Endomembrane system</location>
        <topology evidence="1">Multi-pass membrane protein</topology>
    </subcellularLocation>
</comment>
<reference evidence="10 11" key="1">
    <citation type="journal article" date="2018" name="ACS Chem. Biol.">
        <title>Ketoreductase domain dysfunction expands chemodiversity: malyngamide biosynthesis in the cyanobacterium Okeania hirsuta.</title>
        <authorList>
            <person name="Moss N.A."/>
            <person name="Leao T."/>
            <person name="Rankin M."/>
            <person name="McCullough T.M."/>
            <person name="Qu P."/>
            <person name="Korobeynikov A."/>
            <person name="Smith J.L."/>
            <person name="Gerwick L."/>
            <person name="Gerwick W.H."/>
        </authorList>
    </citation>
    <scope>NUCLEOTIDE SEQUENCE [LARGE SCALE GENOMIC DNA]</scope>
    <source>
        <strain evidence="10 11">PAB10Feb10-1</strain>
    </source>
</reference>
<dbReference type="Pfam" id="PF13641">
    <property type="entry name" value="Glyco_tranf_2_3"/>
    <property type="match status" value="1"/>
</dbReference>
<dbReference type="GO" id="GO:0006011">
    <property type="term" value="P:UDP-alpha-D-glucose metabolic process"/>
    <property type="evidence" value="ECO:0007669"/>
    <property type="project" value="InterPro"/>
</dbReference>
<evidence type="ECO:0000259" key="9">
    <source>
        <dbReference type="Pfam" id="PF07238"/>
    </source>
</evidence>
<protein>
    <submittedName>
        <fullName evidence="10">Glycosyltransferase</fullName>
    </submittedName>
</protein>
<evidence type="ECO:0000256" key="7">
    <source>
        <dbReference type="ARBA" id="ARBA00022989"/>
    </source>
</evidence>
<accession>A0A3N6PCU0</accession>
<dbReference type="InterPro" id="IPR029044">
    <property type="entry name" value="Nucleotide-diphossugar_trans"/>
</dbReference>
<sequence>MTTLNIAKKFIGNRINSLIFVKLRLATLLVIGVITLLTTIIVAWFAGIAQIDTFFTQIHYFQENPPMWVQVPTDNSKYLVLPTILLFLIAQGIMKISPTPKNWSRVLVVGILLGLTIRYLSWRSLSTLNLNNPINGIFSLGLLGLEIVTISSGVLGWLLMFNVKNRKKEADYFSQTILDKTFEPSVDILIPTYDEAEFILERTVIGCQALEYENKKVYLLDDTNRPEVKHLAEKLGCEYITRYDNPDAKAGNLNHAITKTNGEIIVIFDADFIPTKNFLTRTLGFFQNEQLALLQTPQTFYNIDPIARNLGLENILTPEEEIFYRQIQPMKDGANGVLCAGTSFLVRRKALESVGGFVTESICEDCFTGVILLAKGYQSVYLEEKLSAGLAAENISSYATQRLRWARGTLQGFFISSNPLTIPGLSIGQRLSFLETFFSWFTSISYVGFLFMPIAYVVFDVIPIKASAAEYLYFFLPYYLASFTVFSWLNYRSQSLLLSGLNHTILAFPKAITIIKTFLNPFSKRFKVTPKGIKSDHYYFNISLSLPLVIFLVLNSVSLGFNVYGNYINPSWEVGEQIESFNLGLFWSVYNILMIWVALLALIDVPKQDIYEWFNLRRVVKLKIGNQILWGTTRQISEVGAEIEINQKISDGLLVEDLPLKLKIVPEEIYLQGNVTNIEMSENFPCIKVRFEEVNLSEKRQLIELLFCRPGQWQRLKVPGELKSLWLLLRVFLKPRFIFERKPKQEAMEVGQL</sequence>
<gene>
    <name evidence="10" type="ORF">D5R40_26880</name>
</gene>
<comment type="caution">
    <text evidence="10">The sequence shown here is derived from an EMBL/GenBank/DDBJ whole genome shotgun (WGS) entry which is preliminary data.</text>
</comment>
<organism evidence="10 11">
    <name type="scientific">Okeania hirsuta</name>
    <dbReference type="NCBI Taxonomy" id="1458930"/>
    <lineage>
        <taxon>Bacteria</taxon>
        <taxon>Bacillati</taxon>
        <taxon>Cyanobacteriota</taxon>
        <taxon>Cyanophyceae</taxon>
        <taxon>Oscillatoriophycideae</taxon>
        <taxon>Oscillatoriales</taxon>
        <taxon>Microcoleaceae</taxon>
        <taxon>Okeania</taxon>
    </lineage>
</organism>
<evidence type="ECO:0000256" key="6">
    <source>
        <dbReference type="ARBA" id="ARBA00022692"/>
    </source>
</evidence>
<dbReference type="SUPFAM" id="SSF53448">
    <property type="entry name" value="Nucleotide-diphospho-sugar transferases"/>
    <property type="match status" value="1"/>
</dbReference>
<dbReference type="EMBL" id="RCBY01000238">
    <property type="protein sequence ID" value="RQH27623.1"/>
    <property type="molecule type" value="Genomic_DNA"/>
</dbReference>
<keyword evidence="11" id="KW-1185">Reference proteome</keyword>
<evidence type="ECO:0000256" key="1">
    <source>
        <dbReference type="ARBA" id="ARBA00004127"/>
    </source>
</evidence>
<keyword evidence="6" id="KW-0812">Transmembrane</keyword>
<dbReference type="InterPro" id="IPR009875">
    <property type="entry name" value="PilZ_domain"/>
</dbReference>
<dbReference type="PANTHER" id="PTHR43867:SF2">
    <property type="entry name" value="CELLULOSE SYNTHASE CATALYTIC SUBUNIT A [UDP-FORMING]"/>
    <property type="match status" value="1"/>
</dbReference>
<evidence type="ECO:0000256" key="2">
    <source>
        <dbReference type="ARBA" id="ARBA00022475"/>
    </source>
</evidence>
<dbReference type="Proteomes" id="UP000269154">
    <property type="component" value="Unassembled WGS sequence"/>
</dbReference>